<evidence type="ECO:0000313" key="3">
    <source>
        <dbReference type="Proteomes" id="UP000005438"/>
    </source>
</evidence>
<protein>
    <submittedName>
        <fullName evidence="2">Uncharacterized protein</fullName>
    </submittedName>
</protein>
<dbReference type="HOGENOM" id="CLU_1029322_0_0_10"/>
<feature type="transmembrane region" description="Helical" evidence="1">
    <location>
        <begin position="177"/>
        <end position="200"/>
    </location>
</feature>
<dbReference type="AlphaFoldDB" id="G8TLH8"/>
<organism evidence="2 3">
    <name type="scientific">Niastella koreensis (strain DSM 17620 / KACC 11465 / NBRC 106392 / GR20-10)</name>
    <dbReference type="NCBI Taxonomy" id="700598"/>
    <lineage>
        <taxon>Bacteria</taxon>
        <taxon>Pseudomonadati</taxon>
        <taxon>Bacteroidota</taxon>
        <taxon>Chitinophagia</taxon>
        <taxon>Chitinophagales</taxon>
        <taxon>Chitinophagaceae</taxon>
        <taxon>Niastella</taxon>
    </lineage>
</organism>
<feature type="transmembrane region" description="Helical" evidence="1">
    <location>
        <begin position="113"/>
        <end position="135"/>
    </location>
</feature>
<name>G8TLH8_NIAKG</name>
<feature type="transmembrane region" description="Helical" evidence="1">
    <location>
        <begin position="207"/>
        <end position="226"/>
    </location>
</feature>
<dbReference type="Proteomes" id="UP000005438">
    <property type="component" value="Chromosome"/>
</dbReference>
<keyword evidence="1" id="KW-0812">Transmembrane</keyword>
<sequence length="289" mass="33492">MLFNLFLTLKLIAMNAVFDLKRWSLYIGKHWNENKRKYLLSLAAVGGLLILWYSFLMIVNPDNPMGLRMQIVTYYVGLYLTGCLFASMIFNDLSDGPKAIHYLLTPAAAMEKLLTAILFGVVLFFISYTFVYYVVDFIMLKISNGVVSAYLERLHRAPKPAQEILNVFVSDIQGDEFLYYILLIFFTVQSIFLLGSVYFVKNQYIKTLVSGLVVFLFMVFFIHKILGSFMPDGSFFEPFTIYRIWNSGKREVMIQLPEWLSSILLFLAKYALAPCLWVVAYFRLKEKEV</sequence>
<dbReference type="KEGG" id="nko:Niako_0147"/>
<accession>G8TLH8</accession>
<proteinExistence type="predicted"/>
<gene>
    <name evidence="2" type="ordered locus">Niako_0147</name>
</gene>
<dbReference type="eggNOG" id="ENOG5032Z65">
    <property type="taxonomic scope" value="Bacteria"/>
</dbReference>
<keyword evidence="1" id="KW-0472">Membrane</keyword>
<feature type="transmembrane region" description="Helical" evidence="1">
    <location>
        <begin position="38"/>
        <end position="59"/>
    </location>
</feature>
<dbReference type="STRING" id="700598.Niako_0147"/>
<evidence type="ECO:0000256" key="1">
    <source>
        <dbReference type="SAM" id="Phobius"/>
    </source>
</evidence>
<dbReference type="EMBL" id="CP003178">
    <property type="protein sequence ID" value="AEV96547.1"/>
    <property type="molecule type" value="Genomic_DNA"/>
</dbReference>
<evidence type="ECO:0000313" key="2">
    <source>
        <dbReference type="EMBL" id="AEV96547.1"/>
    </source>
</evidence>
<keyword evidence="1" id="KW-1133">Transmembrane helix</keyword>
<reference evidence="2 3" key="1">
    <citation type="submission" date="2011-12" db="EMBL/GenBank/DDBJ databases">
        <title>The complete genome of Niastella koreensis GR20-10.</title>
        <authorList>
            <consortium name="US DOE Joint Genome Institute (JGI-PGF)"/>
            <person name="Lucas S."/>
            <person name="Han J."/>
            <person name="Lapidus A."/>
            <person name="Bruce D."/>
            <person name="Goodwin L."/>
            <person name="Pitluck S."/>
            <person name="Peters L."/>
            <person name="Kyrpides N."/>
            <person name="Mavromatis K."/>
            <person name="Ivanova N."/>
            <person name="Mikhailova N."/>
            <person name="Davenport K."/>
            <person name="Saunders E."/>
            <person name="Detter J.C."/>
            <person name="Tapia R."/>
            <person name="Han C."/>
            <person name="Land M."/>
            <person name="Hauser L."/>
            <person name="Markowitz V."/>
            <person name="Cheng J.-F."/>
            <person name="Hugenholtz P."/>
            <person name="Woyke T."/>
            <person name="Wu D."/>
            <person name="Tindall B."/>
            <person name="Pomrenke H."/>
            <person name="Brambilla E."/>
            <person name="Klenk H.-P."/>
            <person name="Eisen J.A."/>
        </authorList>
    </citation>
    <scope>NUCLEOTIDE SEQUENCE [LARGE SCALE GENOMIC DNA]</scope>
    <source>
        <strain evidence="3">DSM 17620 / KACC 11465 / NBRC 106392 / GR20-10</strain>
    </source>
</reference>
<feature type="transmembrane region" description="Helical" evidence="1">
    <location>
        <begin position="71"/>
        <end position="93"/>
    </location>
</feature>
<feature type="transmembrane region" description="Helical" evidence="1">
    <location>
        <begin position="259"/>
        <end position="282"/>
    </location>
</feature>